<evidence type="ECO:0000256" key="1">
    <source>
        <dbReference type="SAM" id="MobiDB-lite"/>
    </source>
</evidence>
<gene>
    <name evidence="2" type="ORF">SEVIR_2G307650v2</name>
</gene>
<proteinExistence type="predicted"/>
<feature type="region of interest" description="Disordered" evidence="1">
    <location>
        <begin position="1"/>
        <end position="27"/>
    </location>
</feature>
<sequence>MTAASQDRVILPSSPPKPNSSCDIRRSSAKTAVLRHANGTSNRTPSVVYTTQWPLLATEVQHSSASIAAARQLESCGFSLLCFVCEAASDGVQRPPDRGYIVHSTARAEWLGKGQGHEHGQCDVGRHDVLSVLGFGHHACSCHGEGCKDPILVGGPT</sequence>
<dbReference type="Proteomes" id="UP000298652">
    <property type="component" value="Chromosome 2"/>
</dbReference>
<dbReference type="EMBL" id="CM016553">
    <property type="protein sequence ID" value="TKW34439.1"/>
    <property type="molecule type" value="Genomic_DNA"/>
</dbReference>
<accession>A0A4U6W1U1</accession>
<keyword evidence="3" id="KW-1185">Reference proteome</keyword>
<protein>
    <submittedName>
        <fullName evidence="2">Uncharacterized protein</fullName>
    </submittedName>
</protein>
<evidence type="ECO:0000313" key="2">
    <source>
        <dbReference type="EMBL" id="TKW34439.1"/>
    </source>
</evidence>
<organism evidence="2 3">
    <name type="scientific">Setaria viridis</name>
    <name type="common">Green bristlegrass</name>
    <name type="synonym">Setaria italica subsp. viridis</name>
    <dbReference type="NCBI Taxonomy" id="4556"/>
    <lineage>
        <taxon>Eukaryota</taxon>
        <taxon>Viridiplantae</taxon>
        <taxon>Streptophyta</taxon>
        <taxon>Embryophyta</taxon>
        <taxon>Tracheophyta</taxon>
        <taxon>Spermatophyta</taxon>
        <taxon>Magnoliopsida</taxon>
        <taxon>Liliopsida</taxon>
        <taxon>Poales</taxon>
        <taxon>Poaceae</taxon>
        <taxon>PACMAD clade</taxon>
        <taxon>Panicoideae</taxon>
        <taxon>Panicodae</taxon>
        <taxon>Paniceae</taxon>
        <taxon>Cenchrinae</taxon>
        <taxon>Setaria</taxon>
    </lineage>
</organism>
<evidence type="ECO:0000313" key="3">
    <source>
        <dbReference type="Proteomes" id="UP000298652"/>
    </source>
</evidence>
<name>A0A4U6W1U1_SETVI</name>
<reference evidence="2" key="1">
    <citation type="submission" date="2019-03" db="EMBL/GenBank/DDBJ databases">
        <title>WGS assembly of Setaria viridis.</title>
        <authorList>
            <person name="Huang P."/>
            <person name="Jenkins J."/>
            <person name="Grimwood J."/>
            <person name="Barry K."/>
            <person name="Healey A."/>
            <person name="Mamidi S."/>
            <person name="Sreedasyam A."/>
            <person name="Shu S."/>
            <person name="Feldman M."/>
            <person name="Wu J."/>
            <person name="Yu Y."/>
            <person name="Chen C."/>
            <person name="Johnson J."/>
            <person name="Rokhsar D."/>
            <person name="Baxter I."/>
            <person name="Schmutz J."/>
            <person name="Brutnell T."/>
            <person name="Kellogg E."/>
        </authorList>
    </citation>
    <scope>NUCLEOTIDE SEQUENCE [LARGE SCALE GENOMIC DNA]</scope>
</reference>
<dbReference type="AlphaFoldDB" id="A0A4U6W1U1"/>
<dbReference type="Gramene" id="TKW34439">
    <property type="protein sequence ID" value="TKW34439"/>
    <property type="gene ID" value="SEVIR_2G307650v2"/>
</dbReference>